<feature type="transmembrane region" description="Helical" evidence="2">
    <location>
        <begin position="21"/>
        <end position="40"/>
    </location>
</feature>
<gene>
    <name evidence="3" type="ORF">BO70DRAFT_365356</name>
</gene>
<evidence type="ECO:0000313" key="3">
    <source>
        <dbReference type="EMBL" id="PWY70416.1"/>
    </source>
</evidence>
<comment type="caution">
    <text evidence="3">The sequence shown here is derived from an EMBL/GenBank/DDBJ whole genome shotgun (WGS) entry which is preliminary data.</text>
</comment>
<dbReference type="VEuPathDB" id="FungiDB:BO70DRAFT_365356"/>
<keyword evidence="2" id="KW-0812">Transmembrane</keyword>
<keyword evidence="4" id="KW-1185">Reference proteome</keyword>
<keyword evidence="2" id="KW-1133">Transmembrane helix</keyword>
<evidence type="ECO:0000313" key="4">
    <source>
        <dbReference type="Proteomes" id="UP000247233"/>
    </source>
</evidence>
<accession>A0A317V8E6</accession>
<proteinExistence type="predicted"/>
<evidence type="ECO:0000256" key="1">
    <source>
        <dbReference type="SAM" id="MobiDB-lite"/>
    </source>
</evidence>
<organism evidence="3 4">
    <name type="scientific">Aspergillus heteromorphus CBS 117.55</name>
    <dbReference type="NCBI Taxonomy" id="1448321"/>
    <lineage>
        <taxon>Eukaryota</taxon>
        <taxon>Fungi</taxon>
        <taxon>Dikarya</taxon>
        <taxon>Ascomycota</taxon>
        <taxon>Pezizomycotina</taxon>
        <taxon>Eurotiomycetes</taxon>
        <taxon>Eurotiomycetidae</taxon>
        <taxon>Eurotiales</taxon>
        <taxon>Aspergillaceae</taxon>
        <taxon>Aspergillus</taxon>
        <taxon>Aspergillus subgen. Circumdati</taxon>
    </lineage>
</organism>
<dbReference type="EMBL" id="MSFL01000030">
    <property type="protein sequence ID" value="PWY70416.1"/>
    <property type="molecule type" value="Genomic_DNA"/>
</dbReference>
<evidence type="ECO:0000256" key="2">
    <source>
        <dbReference type="SAM" id="Phobius"/>
    </source>
</evidence>
<reference evidence="3 4" key="1">
    <citation type="submission" date="2016-12" db="EMBL/GenBank/DDBJ databases">
        <title>The genomes of Aspergillus section Nigri reveals drivers in fungal speciation.</title>
        <authorList>
            <consortium name="DOE Joint Genome Institute"/>
            <person name="Vesth T.C."/>
            <person name="Nybo J."/>
            <person name="Theobald S."/>
            <person name="Brandl J."/>
            <person name="Frisvad J.C."/>
            <person name="Nielsen K.F."/>
            <person name="Lyhne E.K."/>
            <person name="Kogle M.E."/>
            <person name="Kuo A."/>
            <person name="Riley R."/>
            <person name="Clum A."/>
            <person name="Nolan M."/>
            <person name="Lipzen A."/>
            <person name="Salamov A."/>
            <person name="Henrissat B."/>
            <person name="Wiebenga A."/>
            <person name="De Vries R.P."/>
            <person name="Grigoriev I.V."/>
            <person name="Mortensen U.H."/>
            <person name="Andersen M.R."/>
            <person name="Baker S.E."/>
        </authorList>
    </citation>
    <scope>NUCLEOTIDE SEQUENCE [LARGE SCALE GENOMIC DNA]</scope>
    <source>
        <strain evidence="3 4">CBS 117.55</strain>
    </source>
</reference>
<dbReference type="GeneID" id="37066279"/>
<dbReference type="AlphaFoldDB" id="A0A317V8E6"/>
<name>A0A317V8E6_9EURO</name>
<feature type="region of interest" description="Disordered" evidence="1">
    <location>
        <begin position="44"/>
        <end position="64"/>
    </location>
</feature>
<dbReference type="RefSeq" id="XP_025395903.1">
    <property type="nucleotide sequence ID" value="XM_025544042.1"/>
</dbReference>
<feature type="compositionally biased region" description="Polar residues" evidence="1">
    <location>
        <begin position="55"/>
        <end position="64"/>
    </location>
</feature>
<sequence length="64" mass="6982">MGFDSHATDRRRRAFHHCDAGRARVISLGATGLITFPLVWNPPQPPFCDQGPHAPSNSGTAREV</sequence>
<keyword evidence="2" id="KW-0472">Membrane</keyword>
<dbReference type="Proteomes" id="UP000247233">
    <property type="component" value="Unassembled WGS sequence"/>
</dbReference>
<protein>
    <submittedName>
        <fullName evidence="3">Uncharacterized protein</fullName>
    </submittedName>
</protein>